<evidence type="ECO:0000313" key="1">
    <source>
        <dbReference type="EMBL" id="KAF2857315.1"/>
    </source>
</evidence>
<dbReference type="OrthoDB" id="3943081at2759"/>
<feature type="non-terminal residue" evidence="1">
    <location>
        <position position="83"/>
    </location>
</feature>
<accession>A0A6A7BRC3</accession>
<gene>
    <name evidence="1" type="ORF">K470DRAFT_238641</name>
</gene>
<reference evidence="1" key="1">
    <citation type="journal article" date="2020" name="Stud. Mycol.">
        <title>101 Dothideomycetes genomes: a test case for predicting lifestyles and emergence of pathogens.</title>
        <authorList>
            <person name="Haridas S."/>
            <person name="Albert R."/>
            <person name="Binder M."/>
            <person name="Bloem J."/>
            <person name="Labutti K."/>
            <person name="Salamov A."/>
            <person name="Andreopoulos B."/>
            <person name="Baker S."/>
            <person name="Barry K."/>
            <person name="Bills G."/>
            <person name="Bluhm B."/>
            <person name="Cannon C."/>
            <person name="Castanera R."/>
            <person name="Culley D."/>
            <person name="Daum C."/>
            <person name="Ezra D."/>
            <person name="Gonzalez J."/>
            <person name="Henrissat B."/>
            <person name="Kuo A."/>
            <person name="Liang C."/>
            <person name="Lipzen A."/>
            <person name="Lutzoni F."/>
            <person name="Magnuson J."/>
            <person name="Mondo S."/>
            <person name="Nolan M."/>
            <person name="Ohm R."/>
            <person name="Pangilinan J."/>
            <person name="Park H.-J."/>
            <person name="Ramirez L."/>
            <person name="Alfaro M."/>
            <person name="Sun H."/>
            <person name="Tritt A."/>
            <person name="Yoshinaga Y."/>
            <person name="Zwiers L.-H."/>
            <person name="Turgeon B."/>
            <person name="Goodwin S."/>
            <person name="Spatafora J."/>
            <person name="Crous P."/>
            <person name="Grigoriev I."/>
        </authorList>
    </citation>
    <scope>NUCLEOTIDE SEQUENCE</scope>
    <source>
        <strain evidence="1">CBS 480.64</strain>
    </source>
</reference>
<protein>
    <submittedName>
        <fullName evidence="1">Uncharacterized protein</fullName>
    </submittedName>
</protein>
<name>A0A6A7BRC3_9PEZI</name>
<organism evidence="1 2">
    <name type="scientific">Piedraia hortae CBS 480.64</name>
    <dbReference type="NCBI Taxonomy" id="1314780"/>
    <lineage>
        <taxon>Eukaryota</taxon>
        <taxon>Fungi</taxon>
        <taxon>Dikarya</taxon>
        <taxon>Ascomycota</taxon>
        <taxon>Pezizomycotina</taxon>
        <taxon>Dothideomycetes</taxon>
        <taxon>Dothideomycetidae</taxon>
        <taxon>Capnodiales</taxon>
        <taxon>Piedraiaceae</taxon>
        <taxon>Piedraia</taxon>
    </lineage>
</organism>
<proteinExistence type="predicted"/>
<dbReference type="Proteomes" id="UP000799421">
    <property type="component" value="Unassembled WGS sequence"/>
</dbReference>
<evidence type="ECO:0000313" key="2">
    <source>
        <dbReference type="Proteomes" id="UP000799421"/>
    </source>
</evidence>
<dbReference type="EMBL" id="MU006051">
    <property type="protein sequence ID" value="KAF2857315.1"/>
    <property type="molecule type" value="Genomic_DNA"/>
</dbReference>
<dbReference type="AlphaFoldDB" id="A0A6A7BRC3"/>
<keyword evidence="2" id="KW-1185">Reference proteome</keyword>
<sequence length="83" mass="9772">MQALLHWLKTHRASKSFHVEDDMATNLAHLRQLGCRYYTLSTKALQNVQTVQLRVHERADIGYLLGYKSTSQYWVWIPTLNRV</sequence>